<feature type="coiled-coil region" evidence="1">
    <location>
        <begin position="3"/>
        <end position="68"/>
    </location>
</feature>
<dbReference type="OrthoDB" id="2936862at2"/>
<sequence length="68" mass="8077">MKMNDCLGKLAEIKEQLELLEKQIAERIKNEETNEATTMNQERTDIDRKLAQLELKNARERIRQYNVS</sequence>
<keyword evidence="3" id="KW-1185">Reference proteome</keyword>
<proteinExistence type="predicted"/>
<gene>
    <name evidence="2" type="ORF">D4T97_012175</name>
</gene>
<name>A0A429XY11_9BACI</name>
<protein>
    <submittedName>
        <fullName evidence="2">Uncharacterized protein</fullName>
    </submittedName>
</protein>
<dbReference type="Proteomes" id="UP000287156">
    <property type="component" value="Unassembled WGS sequence"/>
</dbReference>
<evidence type="ECO:0000313" key="2">
    <source>
        <dbReference type="EMBL" id="RST73634.1"/>
    </source>
</evidence>
<organism evidence="2 3">
    <name type="scientific">Siminovitchia acidinfaciens</name>
    <dbReference type="NCBI Taxonomy" id="2321395"/>
    <lineage>
        <taxon>Bacteria</taxon>
        <taxon>Bacillati</taxon>
        <taxon>Bacillota</taxon>
        <taxon>Bacilli</taxon>
        <taxon>Bacillales</taxon>
        <taxon>Bacillaceae</taxon>
        <taxon>Siminovitchia</taxon>
    </lineage>
</organism>
<dbReference type="AlphaFoldDB" id="A0A429XY11"/>
<comment type="caution">
    <text evidence="2">The sequence shown here is derived from an EMBL/GenBank/DDBJ whole genome shotgun (WGS) entry which is preliminary data.</text>
</comment>
<reference evidence="2" key="1">
    <citation type="submission" date="2018-12" db="EMBL/GenBank/DDBJ databases">
        <authorList>
            <person name="Sun L."/>
            <person name="Chen Z."/>
        </authorList>
    </citation>
    <scope>NUCLEOTIDE SEQUENCE [LARGE SCALE GENOMIC DNA]</scope>
    <source>
        <strain evidence="2">3-2-2</strain>
    </source>
</reference>
<dbReference type="RefSeq" id="WP_126051024.1">
    <property type="nucleotide sequence ID" value="NZ_QYTV02000005.1"/>
</dbReference>
<dbReference type="EMBL" id="QYTV02000005">
    <property type="protein sequence ID" value="RST73634.1"/>
    <property type="molecule type" value="Genomic_DNA"/>
</dbReference>
<accession>A0A429XY11</accession>
<evidence type="ECO:0000313" key="3">
    <source>
        <dbReference type="Proteomes" id="UP000287156"/>
    </source>
</evidence>
<keyword evidence="1" id="KW-0175">Coiled coil</keyword>
<evidence type="ECO:0000256" key="1">
    <source>
        <dbReference type="SAM" id="Coils"/>
    </source>
</evidence>